<dbReference type="OrthoDB" id="262916at2"/>
<evidence type="ECO:0000313" key="2">
    <source>
        <dbReference type="Proteomes" id="UP000323917"/>
    </source>
</evidence>
<organism evidence="1 2">
    <name type="scientific">Bythopirellula goksoeyrii</name>
    <dbReference type="NCBI Taxonomy" id="1400387"/>
    <lineage>
        <taxon>Bacteria</taxon>
        <taxon>Pseudomonadati</taxon>
        <taxon>Planctomycetota</taxon>
        <taxon>Planctomycetia</taxon>
        <taxon>Pirellulales</taxon>
        <taxon>Lacipirellulaceae</taxon>
        <taxon>Bythopirellula</taxon>
    </lineage>
</organism>
<gene>
    <name evidence="1" type="ORF">Pr1d_35220</name>
</gene>
<dbReference type="Proteomes" id="UP000323917">
    <property type="component" value="Chromosome"/>
</dbReference>
<proteinExistence type="predicted"/>
<dbReference type="KEGG" id="bgok:Pr1d_35220"/>
<dbReference type="EMBL" id="CP042913">
    <property type="protein sequence ID" value="QEG36210.1"/>
    <property type="molecule type" value="Genomic_DNA"/>
</dbReference>
<accession>A0A5B9QEZ2</accession>
<keyword evidence="2" id="KW-1185">Reference proteome</keyword>
<name>A0A5B9QEZ2_9BACT</name>
<reference evidence="1 2" key="1">
    <citation type="submission" date="2019-08" db="EMBL/GenBank/DDBJ databases">
        <title>Deep-cultivation of Planctomycetes and their phenomic and genomic characterization uncovers novel biology.</title>
        <authorList>
            <person name="Wiegand S."/>
            <person name="Jogler M."/>
            <person name="Boedeker C."/>
            <person name="Pinto D."/>
            <person name="Vollmers J."/>
            <person name="Rivas-Marin E."/>
            <person name="Kohn T."/>
            <person name="Peeters S.H."/>
            <person name="Heuer A."/>
            <person name="Rast P."/>
            <person name="Oberbeckmann S."/>
            <person name="Bunk B."/>
            <person name="Jeske O."/>
            <person name="Meyerdierks A."/>
            <person name="Storesund J.E."/>
            <person name="Kallscheuer N."/>
            <person name="Luecker S."/>
            <person name="Lage O.M."/>
            <person name="Pohl T."/>
            <person name="Merkel B.J."/>
            <person name="Hornburger P."/>
            <person name="Mueller R.-W."/>
            <person name="Bruemmer F."/>
            <person name="Labrenz M."/>
            <person name="Spormann A.M."/>
            <person name="Op den Camp H."/>
            <person name="Overmann J."/>
            <person name="Amann R."/>
            <person name="Jetten M.S.M."/>
            <person name="Mascher T."/>
            <person name="Medema M.H."/>
            <person name="Devos D.P."/>
            <person name="Kaster A.-K."/>
            <person name="Ovreas L."/>
            <person name="Rohde M."/>
            <person name="Galperin M.Y."/>
            <person name="Jogler C."/>
        </authorList>
    </citation>
    <scope>NUCLEOTIDE SEQUENCE [LARGE SCALE GENOMIC DNA]</scope>
    <source>
        <strain evidence="1 2">Pr1d</strain>
    </source>
</reference>
<dbReference type="AlphaFoldDB" id="A0A5B9QEZ2"/>
<protein>
    <submittedName>
        <fullName evidence="1">Uncharacterized protein</fullName>
    </submittedName>
</protein>
<sequence length="185" mass="21407">MALTVTEREHWKDRIARRIDKAIEAVYSTKDPGLLERTEAQAKRQATKLLGIDLLMEQRDTISQEMKRLERQDVKVIRQMVATIRGCDIEEVSHDHSYRSIPFEVTAAVTRRAAILEEELLAEQELGRRILLLRREKEELLDTVWLATSGRQIKELWTKVMECLVQEPTSLQSDALQLPPDDSES</sequence>
<evidence type="ECO:0000313" key="1">
    <source>
        <dbReference type="EMBL" id="QEG36210.1"/>
    </source>
</evidence>